<dbReference type="Gene3D" id="1.10.3130.20">
    <property type="entry name" value="Phycobilisome linker domain"/>
    <property type="match status" value="1"/>
</dbReference>
<evidence type="ECO:0000313" key="2">
    <source>
        <dbReference type="EMBL" id="KFE43828.1"/>
    </source>
</evidence>
<accession>A0A085UKW5</accession>
<dbReference type="EMBL" id="JPQT01000183">
    <property type="protein sequence ID" value="KFE43828.1"/>
    <property type="molecule type" value="Genomic_DNA"/>
</dbReference>
<feature type="domain" description="DUF4214" evidence="1">
    <location>
        <begin position="10"/>
        <end position="58"/>
    </location>
</feature>
<proteinExistence type="predicted"/>
<gene>
    <name evidence="2" type="ORF">IV02_30675</name>
</gene>
<dbReference type="InterPro" id="IPR011049">
    <property type="entry name" value="Serralysin-like_metalloprot_C"/>
</dbReference>
<organism evidence="2 3">
    <name type="scientific">Pseudomonas syringae</name>
    <dbReference type="NCBI Taxonomy" id="317"/>
    <lineage>
        <taxon>Bacteria</taxon>
        <taxon>Pseudomonadati</taxon>
        <taxon>Pseudomonadota</taxon>
        <taxon>Gammaproteobacteria</taxon>
        <taxon>Pseudomonadales</taxon>
        <taxon>Pseudomonadaceae</taxon>
        <taxon>Pseudomonas</taxon>
    </lineage>
</organism>
<dbReference type="AlphaFoldDB" id="A0A085UKW5"/>
<dbReference type="RefSeq" id="WP_047579825.1">
    <property type="nucleotide sequence ID" value="NZ_JPQT01000183.1"/>
</dbReference>
<evidence type="ECO:0000259" key="1">
    <source>
        <dbReference type="Pfam" id="PF13946"/>
    </source>
</evidence>
<evidence type="ECO:0000313" key="3">
    <source>
        <dbReference type="Proteomes" id="UP000028643"/>
    </source>
</evidence>
<dbReference type="Proteomes" id="UP000028643">
    <property type="component" value="Unassembled WGS sequence"/>
</dbReference>
<dbReference type="InterPro" id="IPR038255">
    <property type="entry name" value="PBS_linker_sf"/>
</dbReference>
<dbReference type="Gene3D" id="2.150.10.10">
    <property type="entry name" value="Serralysin-like metalloprotease, C-terminal"/>
    <property type="match status" value="1"/>
</dbReference>
<protein>
    <recommendedName>
        <fullName evidence="1">DUF4214 domain-containing protein</fullName>
    </recommendedName>
</protein>
<dbReference type="Pfam" id="PF13946">
    <property type="entry name" value="DUF4214"/>
    <property type="match status" value="2"/>
</dbReference>
<dbReference type="InterPro" id="IPR025282">
    <property type="entry name" value="DUF4214"/>
</dbReference>
<comment type="caution">
    <text evidence="2">The sequence shown here is derived from an EMBL/GenBank/DDBJ whole genome shotgun (WGS) entry which is preliminary data.</text>
</comment>
<feature type="domain" description="DUF4214" evidence="1">
    <location>
        <begin position="61"/>
        <end position="108"/>
    </location>
</feature>
<name>A0A085UKW5_PSESX</name>
<sequence>MAASTYFAQVQQLYIAYFGRPADTIGLDYWAKNIDAANGSIASVIAGFSASAESAALFGGTTTAQKVAAIYQNAFGRAPEPAGLNYWVAQLDSGKISQAQASWTIQQSAGAGDAAAVQNKLVAAQAFTAQIDTTAEILGYQGAAPAAAARAFLQTVDATPASLNAAVAGAAAALAAASTGAVATTFTLTTGIDNFVGTGGNDVFIGGNGATNTYGPADQLDGGAGTDTLKLYGGTVAGNLPTIKNIENLYLNATTAGDLSVAGIAGLTGLELENVGAGTFTLAATQGLKLSNQVSALTVAGSTAGGIALNGSGTALAPLALTLTSTNAALNLTTATKASVVTLTAPTALTSVKVAGDQALTLTANSATLVSVDASANTAGVNYTNTTAADLTFVGGAGTDRVNLGATLTSADKLDGGAGIDTLAITTGGLDAAAVANIKGFEVLETVGTTTQDASVFAPANVLTGLTVGYVTGAAALATTSVTNLAATAKDNIKINDNAFANSVTLTVKDFVSGGTSDTATVTYGGVVGTNAASTLTFANVDVLNLVSSSTVAGATNNISLVTTDLEKLVVTGNLATTVTAGTGSTGITEVDASGLKVAANTAGLTFVQATGSTQSLLVTGTNGIDTVTVTSAKGTVVGNGGNDTVNFSATSAAVGDQTVKFGAADFVAGGNTTVAFAAATVTAATGVVDFTSAIENTLKIAGVNLGTTTANQSVGATLNATNNVAFNAGVLQFDLNGDGVYTAGTDFAVTLTGVAAVSYNAAADIFTVA</sequence>
<reference evidence="2 3" key="1">
    <citation type="submission" date="2014-07" db="EMBL/GenBank/DDBJ databases">
        <title>Draft Genome Sequences of Environmental Pseudomonas syringae strains.</title>
        <authorList>
            <person name="Baltrus D.A."/>
            <person name="Berge O."/>
            <person name="Morris C."/>
        </authorList>
    </citation>
    <scope>NUCLEOTIDE SEQUENCE [LARGE SCALE GENOMIC DNA]</scope>
    <source>
        <strain evidence="2 3">CEB003</strain>
    </source>
</reference>
<dbReference type="PRINTS" id="PR00313">
    <property type="entry name" value="CABNDNGRPT"/>
</dbReference>
<dbReference type="SUPFAM" id="SSF51120">
    <property type="entry name" value="beta-Roll"/>
    <property type="match status" value="1"/>
</dbReference>
<dbReference type="PATRIC" id="fig|317.174.peg.6253"/>